<evidence type="ECO:0000313" key="2">
    <source>
        <dbReference type="Proteomes" id="UP001359559"/>
    </source>
</evidence>
<gene>
    <name evidence="1" type="ORF">RJT34_32319</name>
</gene>
<sequence length="83" mass="9657">MYMKPRSYLPSPDAPHYAISQPLVTRQRKSKRLIHIPVENQIIYKRKWYKFSLSFSGSHSPLTVSPLNLSLSHSHTLILKLLN</sequence>
<dbReference type="Proteomes" id="UP001359559">
    <property type="component" value="Unassembled WGS sequence"/>
</dbReference>
<reference evidence="1 2" key="1">
    <citation type="submission" date="2024-01" db="EMBL/GenBank/DDBJ databases">
        <title>The genomes of 5 underutilized Papilionoideae crops provide insights into root nodulation and disease resistance.</title>
        <authorList>
            <person name="Yuan L."/>
        </authorList>
    </citation>
    <scope>NUCLEOTIDE SEQUENCE [LARGE SCALE GENOMIC DNA]</scope>
    <source>
        <strain evidence="1">LY-2023</strain>
        <tissue evidence="1">Leaf</tissue>
    </source>
</reference>
<proteinExistence type="predicted"/>
<evidence type="ECO:0000313" key="1">
    <source>
        <dbReference type="EMBL" id="KAK7264709.1"/>
    </source>
</evidence>
<keyword evidence="2" id="KW-1185">Reference proteome</keyword>
<name>A0AAN9EX75_CLITE</name>
<dbReference type="EMBL" id="JAYKXN010000008">
    <property type="protein sequence ID" value="KAK7264709.1"/>
    <property type="molecule type" value="Genomic_DNA"/>
</dbReference>
<dbReference type="AlphaFoldDB" id="A0AAN9EX75"/>
<comment type="caution">
    <text evidence="1">The sequence shown here is derived from an EMBL/GenBank/DDBJ whole genome shotgun (WGS) entry which is preliminary data.</text>
</comment>
<protein>
    <submittedName>
        <fullName evidence="1">Uncharacterized protein</fullName>
    </submittedName>
</protein>
<accession>A0AAN9EX75</accession>
<organism evidence="1 2">
    <name type="scientific">Clitoria ternatea</name>
    <name type="common">Butterfly pea</name>
    <dbReference type="NCBI Taxonomy" id="43366"/>
    <lineage>
        <taxon>Eukaryota</taxon>
        <taxon>Viridiplantae</taxon>
        <taxon>Streptophyta</taxon>
        <taxon>Embryophyta</taxon>
        <taxon>Tracheophyta</taxon>
        <taxon>Spermatophyta</taxon>
        <taxon>Magnoliopsida</taxon>
        <taxon>eudicotyledons</taxon>
        <taxon>Gunneridae</taxon>
        <taxon>Pentapetalae</taxon>
        <taxon>rosids</taxon>
        <taxon>fabids</taxon>
        <taxon>Fabales</taxon>
        <taxon>Fabaceae</taxon>
        <taxon>Papilionoideae</taxon>
        <taxon>50 kb inversion clade</taxon>
        <taxon>NPAAA clade</taxon>
        <taxon>indigoferoid/millettioid clade</taxon>
        <taxon>Phaseoleae</taxon>
        <taxon>Clitoria</taxon>
    </lineage>
</organism>